<reference evidence="2" key="2">
    <citation type="submission" date="2023-11" db="UniProtKB">
        <authorList>
            <consortium name="WormBaseParasite"/>
        </authorList>
    </citation>
    <scope>IDENTIFICATION</scope>
</reference>
<dbReference type="AlphaFoldDB" id="A0AA85IRC0"/>
<evidence type="ECO:0000313" key="1">
    <source>
        <dbReference type="Proteomes" id="UP000050795"/>
    </source>
</evidence>
<protein>
    <submittedName>
        <fullName evidence="2">DUF4794 domain-containing protein</fullName>
    </submittedName>
</protein>
<sequence>MLLFVSIGIIYTTRFSETAIASNARSYNPWSVGSVLPVSYPDSEIQQYSPTGQNQQTIFPLTSQTDLIDQYPLLPFSLPAQQLFLQSLMNPNSYKQQQQLFMFNPSTLPSQTTILYPDDQQLSSAASSDVSEDEIEIPPETNVLNPQYSDASIVGGPDDGVIGIDGGIVGSPQDIAVVESAGQMLKVGDTPQTEYAYPDTVPVNSRLYSPLTNTFQYPFQSMPFAVDQYGQPPYRQVSRKTIPSQYSDIFITNNM</sequence>
<dbReference type="WBParaSite" id="TREG1_11640.1">
    <property type="protein sequence ID" value="TREG1_11640.1"/>
    <property type="gene ID" value="TREG1_11640"/>
</dbReference>
<proteinExistence type="predicted"/>
<accession>A0AA85IRC0</accession>
<organism evidence="1 2">
    <name type="scientific">Trichobilharzia regenti</name>
    <name type="common">Nasal bird schistosome</name>
    <dbReference type="NCBI Taxonomy" id="157069"/>
    <lineage>
        <taxon>Eukaryota</taxon>
        <taxon>Metazoa</taxon>
        <taxon>Spiralia</taxon>
        <taxon>Lophotrochozoa</taxon>
        <taxon>Platyhelminthes</taxon>
        <taxon>Trematoda</taxon>
        <taxon>Digenea</taxon>
        <taxon>Strigeidida</taxon>
        <taxon>Schistosomatoidea</taxon>
        <taxon>Schistosomatidae</taxon>
        <taxon>Trichobilharzia</taxon>
    </lineage>
</organism>
<keyword evidence="1" id="KW-1185">Reference proteome</keyword>
<evidence type="ECO:0000313" key="2">
    <source>
        <dbReference type="WBParaSite" id="TREG1_11640.1"/>
    </source>
</evidence>
<name>A0AA85IRC0_TRIRE</name>
<dbReference type="Proteomes" id="UP000050795">
    <property type="component" value="Unassembled WGS sequence"/>
</dbReference>
<reference evidence="1" key="1">
    <citation type="submission" date="2022-06" db="EMBL/GenBank/DDBJ databases">
        <authorList>
            <person name="Berger JAMES D."/>
            <person name="Berger JAMES D."/>
        </authorList>
    </citation>
    <scope>NUCLEOTIDE SEQUENCE [LARGE SCALE GENOMIC DNA]</scope>
</reference>